<evidence type="ECO:0000313" key="2">
    <source>
        <dbReference type="EMBL" id="KAF5393913.1"/>
    </source>
</evidence>
<dbReference type="AlphaFoldDB" id="A0A8H5I328"/>
<keyword evidence="3" id="KW-1185">Reference proteome</keyword>
<dbReference type="Proteomes" id="UP000518752">
    <property type="component" value="Unassembled WGS sequence"/>
</dbReference>
<dbReference type="OrthoDB" id="338650at2759"/>
<comment type="caution">
    <text evidence="2">The sequence shown here is derived from an EMBL/GenBank/DDBJ whole genome shotgun (WGS) entry which is preliminary data.</text>
</comment>
<organism evidence="2 3">
    <name type="scientific">Collybiopsis confluens</name>
    <dbReference type="NCBI Taxonomy" id="2823264"/>
    <lineage>
        <taxon>Eukaryota</taxon>
        <taxon>Fungi</taxon>
        <taxon>Dikarya</taxon>
        <taxon>Basidiomycota</taxon>
        <taxon>Agaricomycotina</taxon>
        <taxon>Agaricomycetes</taxon>
        <taxon>Agaricomycetidae</taxon>
        <taxon>Agaricales</taxon>
        <taxon>Marasmiineae</taxon>
        <taxon>Omphalotaceae</taxon>
        <taxon>Collybiopsis</taxon>
    </lineage>
</organism>
<sequence>MRPKFISFNKCRLLLSSTAANTMPTCATLKVDEAVLKSLANSLNVGKNPETLVQLNKSDFERVLTGIISRRQGKIIDVVYQQGIRPRVQSGHRPETYQTREYYDVEKAEQHSYRLGKLKLERVGNLKIKHSAQVSQPVNEIRSIPMVERPLMSDFGPAVASRDPVLAEPYVSGERMNMNQCPKRDYRFPGYKSARAVETMLEISSWKAVEMNKLMKFTTAPRPVSDEGPHKFRCRTFVLRGKAQRSALEIFFTGRRLMGARLPNPTRMTRPRPFSQVGGHPNSLQPTEDGSMLIKPALPLELEFYTIMEQARAGVVSVDESDADLDEKTLDSMRNLYRLSRYIPRFYGTLKLQDTEGTEGSSPLQSMATGRFGKKIKAPAKDRLFSSSSSTSAYS</sequence>
<accession>A0A8H5I328</accession>
<evidence type="ECO:0000313" key="3">
    <source>
        <dbReference type="Proteomes" id="UP000518752"/>
    </source>
</evidence>
<protein>
    <submittedName>
        <fullName evidence="2">Uncharacterized protein</fullName>
    </submittedName>
</protein>
<proteinExistence type="predicted"/>
<reference evidence="2 3" key="1">
    <citation type="journal article" date="2020" name="ISME J.">
        <title>Uncovering the hidden diversity of litter-decomposition mechanisms in mushroom-forming fungi.</title>
        <authorList>
            <person name="Floudas D."/>
            <person name="Bentzer J."/>
            <person name="Ahren D."/>
            <person name="Johansson T."/>
            <person name="Persson P."/>
            <person name="Tunlid A."/>
        </authorList>
    </citation>
    <scope>NUCLEOTIDE SEQUENCE [LARGE SCALE GENOMIC DNA]</scope>
    <source>
        <strain evidence="2 3">CBS 406.79</strain>
    </source>
</reference>
<name>A0A8H5I328_9AGAR</name>
<feature type="compositionally biased region" description="Polar residues" evidence="1">
    <location>
        <begin position="358"/>
        <end position="368"/>
    </location>
</feature>
<gene>
    <name evidence="2" type="ORF">D9757_000350</name>
</gene>
<dbReference type="SUPFAM" id="SSF56104">
    <property type="entry name" value="SAICAR synthase-like"/>
    <property type="match status" value="1"/>
</dbReference>
<feature type="region of interest" description="Disordered" evidence="1">
    <location>
        <begin position="354"/>
        <end position="375"/>
    </location>
</feature>
<dbReference type="EMBL" id="JAACJN010000001">
    <property type="protein sequence ID" value="KAF5393913.1"/>
    <property type="molecule type" value="Genomic_DNA"/>
</dbReference>
<evidence type="ECO:0000256" key="1">
    <source>
        <dbReference type="SAM" id="MobiDB-lite"/>
    </source>
</evidence>
<feature type="region of interest" description="Disordered" evidence="1">
    <location>
        <begin position="262"/>
        <end position="289"/>
    </location>
</feature>